<feature type="transmembrane region" description="Helical" evidence="1">
    <location>
        <begin position="503"/>
        <end position="526"/>
    </location>
</feature>
<feature type="transmembrane region" description="Helical" evidence="1">
    <location>
        <begin position="431"/>
        <end position="452"/>
    </location>
</feature>
<feature type="transmembrane region" description="Helical" evidence="1">
    <location>
        <begin position="346"/>
        <end position="367"/>
    </location>
</feature>
<comment type="caution">
    <text evidence="2">The sequence shown here is derived from an EMBL/GenBank/DDBJ whole genome shotgun (WGS) entry which is preliminary data.</text>
</comment>
<feature type="transmembrane region" description="Helical" evidence="1">
    <location>
        <begin position="300"/>
        <end position="317"/>
    </location>
</feature>
<sequence length="532" mass="55010">MTGVGLLLRHDLRRDRWMILWWVLGGVLLYWSQAVSVPGLYATQEELARAAASMEDNAAFVAMLGPARALDTVGGQVFWQVSAFGAVVAGLMSMFLVGRHTRAEEESGRDELVRSAAVGRHAPLVAAYLVAVLANLLLGLVTALSLMTVRQESPLAGMPLAAEDSLAVGLGVAACGWVFAGTALAAAQLTQSTRAMYGIAGAVLGVAYGLRAVGDVGSELLSWVSPIGWYQAMHPYSGLRWWPFLLMLAAAAVNVVATAVLFSRRDVGSGILAARPGPATAGPGLRSGVGLAWRLQRGSVVGWAAGLTLMGLAYGSIGDSVEDMLGDSGAVKDAVAGGAADLVDGFYGTAIVLLALMSCGFAISSALRPRAEEDAHHLEALAATGISRATWLGGHVLVTVVGTVVVLACAGLGLGVGYALTTGDGGAVLRLGLPTLSYVAPVLVLSAIARLLYGLRPALLVAAWAPLAFATVVLMFGTAMRFPDWLVDVSPFSHLALTPAEDFRLLPVVVVLMVAAAISAGGQMAFSRRDIG</sequence>
<keyword evidence="1" id="KW-0812">Transmembrane</keyword>
<feature type="transmembrane region" description="Helical" evidence="1">
    <location>
        <begin position="396"/>
        <end position="419"/>
    </location>
</feature>
<protein>
    <submittedName>
        <fullName evidence="2">ABC-2 type transport system permease protein</fullName>
    </submittedName>
</protein>
<keyword evidence="1" id="KW-0472">Membrane</keyword>
<keyword evidence="1" id="KW-1133">Transmembrane helix</keyword>
<evidence type="ECO:0000313" key="2">
    <source>
        <dbReference type="EMBL" id="NYJ01287.1"/>
    </source>
</evidence>
<dbReference type="AlphaFoldDB" id="A0A853C297"/>
<feature type="transmembrane region" description="Helical" evidence="1">
    <location>
        <begin position="77"/>
        <end position="97"/>
    </location>
</feature>
<gene>
    <name evidence="2" type="ORF">HNR19_001985</name>
</gene>
<feature type="transmembrane region" description="Helical" evidence="1">
    <location>
        <begin position="194"/>
        <end position="213"/>
    </location>
</feature>
<feature type="transmembrane region" description="Helical" evidence="1">
    <location>
        <begin position="241"/>
        <end position="262"/>
    </location>
</feature>
<feature type="transmembrane region" description="Helical" evidence="1">
    <location>
        <begin position="166"/>
        <end position="187"/>
    </location>
</feature>
<accession>A0A853C297</accession>
<reference evidence="2 3" key="1">
    <citation type="submission" date="2020-07" db="EMBL/GenBank/DDBJ databases">
        <title>Sequencing the genomes of 1000 actinobacteria strains.</title>
        <authorList>
            <person name="Klenk H.-P."/>
        </authorList>
    </citation>
    <scope>NUCLEOTIDE SEQUENCE [LARGE SCALE GENOMIC DNA]</scope>
    <source>
        <strain evidence="2 3">DSM 103833</strain>
    </source>
</reference>
<evidence type="ECO:0000313" key="3">
    <source>
        <dbReference type="Proteomes" id="UP000530424"/>
    </source>
</evidence>
<proteinExistence type="predicted"/>
<feature type="transmembrane region" description="Helical" evidence="1">
    <location>
        <begin position="124"/>
        <end position="146"/>
    </location>
</feature>
<feature type="transmembrane region" description="Helical" evidence="1">
    <location>
        <begin position="19"/>
        <end position="41"/>
    </location>
</feature>
<dbReference type="RefSeq" id="WP_179667787.1">
    <property type="nucleotide sequence ID" value="NZ_JACCFP010000001.1"/>
</dbReference>
<feature type="transmembrane region" description="Helical" evidence="1">
    <location>
        <begin position="459"/>
        <end position="483"/>
    </location>
</feature>
<organism evidence="2 3">
    <name type="scientific">Nocardioides thalensis</name>
    <dbReference type="NCBI Taxonomy" id="1914755"/>
    <lineage>
        <taxon>Bacteria</taxon>
        <taxon>Bacillati</taxon>
        <taxon>Actinomycetota</taxon>
        <taxon>Actinomycetes</taxon>
        <taxon>Propionibacteriales</taxon>
        <taxon>Nocardioidaceae</taxon>
        <taxon>Nocardioides</taxon>
    </lineage>
</organism>
<dbReference type="EMBL" id="JACCFP010000001">
    <property type="protein sequence ID" value="NYJ01287.1"/>
    <property type="molecule type" value="Genomic_DNA"/>
</dbReference>
<keyword evidence="3" id="KW-1185">Reference proteome</keyword>
<dbReference type="Proteomes" id="UP000530424">
    <property type="component" value="Unassembled WGS sequence"/>
</dbReference>
<evidence type="ECO:0000256" key="1">
    <source>
        <dbReference type="SAM" id="Phobius"/>
    </source>
</evidence>
<name>A0A853C297_9ACTN</name>